<reference evidence="1 2" key="1">
    <citation type="submission" date="2019-07" db="EMBL/GenBank/DDBJ databases">
        <title>Complete Genome Sequence of Leptotrichia hongkongensis Strain JMUB5056.</title>
        <authorList>
            <person name="Watanabe S."/>
            <person name="Cui L."/>
        </authorList>
    </citation>
    <scope>NUCLEOTIDE SEQUENCE [LARGE SCALE GENOMIC DNA]</scope>
    <source>
        <strain evidence="1 2">JMUB5056</strain>
    </source>
</reference>
<name>A0A510L8Y1_9FUSO</name>
<sequence length="240" mass="28804">MYDSNERIKNSDPYTFQRINEHLVRDKNQFYSNDGTVLNVDGKSFQIVKDYEKDYFMYAKDKNKAYYINFMDGKDEMVKELKGLNPKNFKVLNRYYTKDDKKVYFSKEYADIQEVQNVDVKSFEVLYFENIENKDDFGKDKNKVYLFGLELKGVKPEKFQVMKEPITEKIIYVRDENNLFVIFYDYFSGFNFVKTKKIENIDFATLKWKSARELEDKNGEYIVNGSVIDEDKIEIKFIKK</sequence>
<dbReference type="AlphaFoldDB" id="A0A510L8Y1"/>
<gene>
    <name evidence="1" type="ORF">JMUB5056_1830</name>
</gene>
<accession>A0A510L8Y1</accession>
<dbReference type="KEGG" id="lhg:JMUB5056_1830"/>
<proteinExistence type="predicted"/>
<organism evidence="1 2">
    <name type="scientific">Leptotrichia hongkongensis</name>
    <dbReference type="NCBI Taxonomy" id="554406"/>
    <lineage>
        <taxon>Bacteria</taxon>
        <taxon>Fusobacteriati</taxon>
        <taxon>Fusobacteriota</taxon>
        <taxon>Fusobacteriia</taxon>
        <taxon>Fusobacteriales</taxon>
        <taxon>Leptotrichiaceae</taxon>
        <taxon>Leptotrichia</taxon>
    </lineage>
</organism>
<dbReference type="EMBL" id="AP019846">
    <property type="protein sequence ID" value="BBM60236.1"/>
    <property type="molecule type" value="Genomic_DNA"/>
</dbReference>
<dbReference type="InterPro" id="IPR027375">
    <property type="entry name" value="DKNYY"/>
</dbReference>
<protein>
    <submittedName>
        <fullName evidence="1">Uncharacterized protein</fullName>
    </submittedName>
</protein>
<dbReference type="OrthoDB" id="78559at2"/>
<evidence type="ECO:0000313" key="1">
    <source>
        <dbReference type="EMBL" id="BBM60236.1"/>
    </source>
</evidence>
<dbReference type="Proteomes" id="UP000321561">
    <property type="component" value="Chromosome"/>
</dbReference>
<dbReference type="Pfam" id="PF13644">
    <property type="entry name" value="DKNYY"/>
    <property type="match status" value="1"/>
</dbReference>
<evidence type="ECO:0000313" key="2">
    <source>
        <dbReference type="Proteomes" id="UP000321561"/>
    </source>
</evidence>